<reference evidence="2" key="1">
    <citation type="submission" date="2017-03" db="EMBL/GenBank/DDBJ databases">
        <title>Phytopthora megakarya and P. palmivora, two closely related causual agents of cacao black pod achieved similar genome size and gene model numbers by different mechanisms.</title>
        <authorList>
            <person name="Ali S."/>
            <person name="Shao J."/>
            <person name="Larry D.J."/>
            <person name="Kronmiller B."/>
            <person name="Shen D."/>
            <person name="Strem M.D."/>
            <person name="Melnick R.L."/>
            <person name="Guiltinan M.J."/>
            <person name="Tyler B.M."/>
            <person name="Meinhardt L.W."/>
            <person name="Bailey B.A."/>
        </authorList>
    </citation>
    <scope>NUCLEOTIDE SEQUENCE [LARGE SCALE GENOMIC DNA]</scope>
    <source>
        <strain evidence="2">zdho120</strain>
    </source>
</reference>
<evidence type="ECO:0000313" key="1">
    <source>
        <dbReference type="EMBL" id="OWZ22723.1"/>
    </source>
</evidence>
<dbReference type="EMBL" id="NBNE01000114">
    <property type="protein sequence ID" value="OWZ22723.1"/>
    <property type="molecule type" value="Genomic_DNA"/>
</dbReference>
<proteinExistence type="predicted"/>
<sequence>MDSLTGWMVSTGPFLSTGAPPFSDHAVTTYSPGHWLCAYSSVAISDFVLRWYRGFSVTNRPLSLACLILPGDGDEFLLGHDALKELGIDVKSKLVQFVG</sequence>
<comment type="caution">
    <text evidence="1">The sequence shown here is derived from an EMBL/GenBank/DDBJ whole genome shotgun (WGS) entry which is preliminary data.</text>
</comment>
<protein>
    <submittedName>
        <fullName evidence="1">Uncharacterized protein</fullName>
    </submittedName>
</protein>
<keyword evidence="2" id="KW-1185">Reference proteome</keyword>
<evidence type="ECO:0000313" key="2">
    <source>
        <dbReference type="Proteomes" id="UP000198211"/>
    </source>
</evidence>
<dbReference type="OrthoDB" id="166697at2759"/>
<gene>
    <name evidence="1" type="ORF">PHMEG_0002518</name>
</gene>
<name>A0A225WYU4_9STRA</name>
<organism evidence="1 2">
    <name type="scientific">Phytophthora megakarya</name>
    <dbReference type="NCBI Taxonomy" id="4795"/>
    <lineage>
        <taxon>Eukaryota</taxon>
        <taxon>Sar</taxon>
        <taxon>Stramenopiles</taxon>
        <taxon>Oomycota</taxon>
        <taxon>Peronosporomycetes</taxon>
        <taxon>Peronosporales</taxon>
        <taxon>Peronosporaceae</taxon>
        <taxon>Phytophthora</taxon>
    </lineage>
</organism>
<dbReference type="Proteomes" id="UP000198211">
    <property type="component" value="Unassembled WGS sequence"/>
</dbReference>
<accession>A0A225WYU4</accession>
<dbReference type="AlphaFoldDB" id="A0A225WYU4"/>